<dbReference type="AlphaFoldDB" id="A0A292GLP9"/>
<evidence type="ECO:0000313" key="1">
    <source>
        <dbReference type="EMBL" id="BBA74395.1"/>
    </source>
</evidence>
<accession>A0A292GLP9</accession>
<sequence length="62" mass="7099">MTDLLNDIKGFCAHHGMSPTRFGELALNDKPFVSQLEAGRRTWPETEAKIREFMASYRERAA</sequence>
<dbReference type="EMBL" id="LC171369">
    <property type="protein sequence ID" value="BBA74395.1"/>
    <property type="molecule type" value="Genomic_DNA"/>
</dbReference>
<organism evidence="1">
    <name type="scientific">Ochrobactrum sp. PW1</name>
    <dbReference type="NCBI Taxonomy" id="1882222"/>
    <lineage>
        <taxon>Bacteria</taxon>
        <taxon>Pseudomonadati</taxon>
        <taxon>Pseudomonadota</taxon>
        <taxon>Alphaproteobacteria</taxon>
        <taxon>Hyphomicrobiales</taxon>
        <taxon>Brucellaceae</taxon>
        <taxon>Brucella/Ochrobactrum group</taxon>
        <taxon>Ochrobactrum</taxon>
    </lineage>
</organism>
<protein>
    <recommendedName>
        <fullName evidence="2">XRE family transcriptional regulator</fullName>
    </recommendedName>
</protein>
<reference evidence="1" key="1">
    <citation type="submission" date="2016-07" db="EMBL/GenBank/DDBJ databases">
        <title>Genomics reveals synergistic degradation of pyrene by five bacteria in a mangrove sediment-derived bacterial consortium.</title>
        <authorList>
            <person name="Wanapaisan P."/>
            <person name="Vejarano F."/>
            <person name="Chakraborty J."/>
            <person name="Shintani M."/>
            <person name="Muangchinda C."/>
            <person name="Laothamteep N."/>
            <person name="Suzuki-Minakuchi C."/>
            <person name="Inoue K."/>
            <person name="Nojiri H."/>
            <person name="Pinyakong O."/>
        </authorList>
    </citation>
    <scope>NUCLEOTIDE SEQUENCE</scope>
    <source>
        <strain evidence="1">PW1</strain>
    </source>
</reference>
<name>A0A292GLP9_9HYPH</name>
<proteinExistence type="predicted"/>
<evidence type="ECO:0008006" key="2">
    <source>
        <dbReference type="Google" id="ProtNLM"/>
    </source>
</evidence>